<dbReference type="GO" id="GO:0008206">
    <property type="term" value="P:bile acid metabolic process"/>
    <property type="evidence" value="ECO:0007669"/>
    <property type="project" value="UniProtKB-ARBA"/>
</dbReference>
<dbReference type="PANTHER" id="PTHR43639:SF1">
    <property type="entry name" value="SHORT-CHAIN DEHYDROGENASE_REDUCTASE FAMILY PROTEIN"/>
    <property type="match status" value="1"/>
</dbReference>
<dbReference type="Pfam" id="PF13561">
    <property type="entry name" value="adh_short_C2"/>
    <property type="match status" value="1"/>
</dbReference>
<evidence type="ECO:0000256" key="1">
    <source>
        <dbReference type="ARBA" id="ARBA00006484"/>
    </source>
</evidence>
<dbReference type="AlphaFoldDB" id="A0A7Y0Q0J6"/>
<dbReference type="Proteomes" id="UP000533476">
    <property type="component" value="Unassembled WGS sequence"/>
</dbReference>
<keyword evidence="2" id="KW-0560">Oxidoreductase</keyword>
<name>A0A7Y0Q0J6_9FIRM</name>
<proteinExistence type="inferred from homology"/>
<dbReference type="FunFam" id="3.40.50.720:FF:000084">
    <property type="entry name" value="Short-chain dehydrogenase reductase"/>
    <property type="match status" value="1"/>
</dbReference>
<evidence type="ECO:0000256" key="2">
    <source>
        <dbReference type="ARBA" id="ARBA00023002"/>
    </source>
</evidence>
<sequence length="263" mass="28449">MLLEGKKALVTGSSRGIGQAAVMAFAREGADVVVHYRRQRDQAEATAEAVRRLGRQALVIQAELEEPEEVGRLFDTIGESWGGLDIFMANAAASAFKPLLELKPHHLERTYRLLVDNFILSVQRAVPLMEGRSGRIITVSGHGVQFTLPRYGNIASAKAAVESLTRYLASELGPRQITVNAIAPGVVGTESERFYMGDKLQQFDQACIRATPLGRVGTPEEIADVAVFLASDLSRFVTGQILSVDGGLTLTSGPFQEIFGQGH</sequence>
<dbReference type="InterPro" id="IPR002347">
    <property type="entry name" value="SDR_fam"/>
</dbReference>
<evidence type="ECO:0000313" key="3">
    <source>
        <dbReference type="EMBL" id="NMP21108.1"/>
    </source>
</evidence>
<gene>
    <name evidence="3" type="ORF">HIJ39_01885</name>
</gene>
<organism evidence="3 4">
    <name type="scientific">Sulfobacillus harzensis</name>
    <dbReference type="NCBI Taxonomy" id="2729629"/>
    <lineage>
        <taxon>Bacteria</taxon>
        <taxon>Bacillati</taxon>
        <taxon>Bacillota</taxon>
        <taxon>Clostridia</taxon>
        <taxon>Eubacteriales</taxon>
        <taxon>Clostridiales Family XVII. Incertae Sedis</taxon>
        <taxon>Sulfobacillus</taxon>
    </lineage>
</organism>
<comment type="caution">
    <text evidence="3">The sequence shown here is derived from an EMBL/GenBank/DDBJ whole genome shotgun (WGS) entry which is preliminary data.</text>
</comment>
<dbReference type="Gene3D" id="3.40.50.720">
    <property type="entry name" value="NAD(P)-binding Rossmann-like Domain"/>
    <property type="match status" value="1"/>
</dbReference>
<dbReference type="PANTHER" id="PTHR43639">
    <property type="entry name" value="OXIDOREDUCTASE, SHORT-CHAIN DEHYDROGENASE/REDUCTASE FAMILY (AFU_ORTHOLOGUE AFUA_5G02870)"/>
    <property type="match status" value="1"/>
</dbReference>
<dbReference type="EMBL" id="JABBVZ010000004">
    <property type="protein sequence ID" value="NMP21108.1"/>
    <property type="molecule type" value="Genomic_DNA"/>
</dbReference>
<accession>A0A7Y0Q0J6</accession>
<protein>
    <submittedName>
        <fullName evidence="3">SDR family oxidoreductase</fullName>
    </submittedName>
</protein>
<dbReference type="InterPro" id="IPR036291">
    <property type="entry name" value="NAD(P)-bd_dom_sf"/>
</dbReference>
<evidence type="ECO:0000313" key="4">
    <source>
        <dbReference type="Proteomes" id="UP000533476"/>
    </source>
</evidence>
<dbReference type="RefSeq" id="WP_169096120.1">
    <property type="nucleotide sequence ID" value="NZ_JABBVZ010000004.1"/>
</dbReference>
<dbReference type="PRINTS" id="PR00081">
    <property type="entry name" value="GDHRDH"/>
</dbReference>
<keyword evidence="4" id="KW-1185">Reference proteome</keyword>
<dbReference type="SUPFAM" id="SSF51735">
    <property type="entry name" value="NAD(P)-binding Rossmann-fold domains"/>
    <property type="match status" value="1"/>
</dbReference>
<reference evidence="3 4" key="1">
    <citation type="submission" date="2020-04" db="EMBL/GenBank/DDBJ databases">
        <authorList>
            <person name="Zhang R."/>
            <person name="Schippers A."/>
        </authorList>
    </citation>
    <scope>NUCLEOTIDE SEQUENCE [LARGE SCALE GENOMIC DNA]</scope>
    <source>
        <strain evidence="3 4">DSM 109850</strain>
    </source>
</reference>
<comment type="similarity">
    <text evidence="1">Belongs to the short-chain dehydrogenases/reductases (SDR) family.</text>
</comment>
<dbReference type="GO" id="GO:0016491">
    <property type="term" value="F:oxidoreductase activity"/>
    <property type="evidence" value="ECO:0007669"/>
    <property type="project" value="UniProtKB-KW"/>
</dbReference>
<dbReference type="CDD" id="cd05359">
    <property type="entry name" value="ChcA_like_SDR_c"/>
    <property type="match status" value="1"/>
</dbReference>